<keyword evidence="3 5" id="KW-1133">Transmembrane helix</keyword>
<sequence length="319" mass="35845">MHFHSPISWFIYASAGIFLLINIIYFFRINRIAKKTRATLRYRIYIKFALRSIAISCLLIALLGPSFGKSKSEITIRSKNILFILDVSLSMDARDVSPSRLEKAHTIIHNIVNQNPTDQYGLISYASGATIQCPLTFDTQTFLAFSQTATTSLFDYTGTNTYDALRMANNYLTTYKKEGNLKPCVVIMLSDGEGITQDVQQIKTDAFSDFNIVGIGTEVGSRIPYHKSYKKNKNGDDVISMLQKESLNALSVSTKATYYEVSNSQNNEPALYTAIRNYKGKNEGISKIEVAGNKFYYFLYVAIALIILDILITVKTVEI</sequence>
<evidence type="ECO:0000256" key="1">
    <source>
        <dbReference type="ARBA" id="ARBA00022475"/>
    </source>
</evidence>
<organism evidence="7 8">
    <name type="scientific">Cytophaga hutchinsonii (strain ATCC 33406 / DSM 1761 / CIP 103989 / NBRC 15051 / NCIMB 9469 / D465)</name>
    <dbReference type="NCBI Taxonomy" id="269798"/>
    <lineage>
        <taxon>Bacteria</taxon>
        <taxon>Pseudomonadati</taxon>
        <taxon>Bacteroidota</taxon>
        <taxon>Cytophagia</taxon>
        <taxon>Cytophagales</taxon>
        <taxon>Cytophagaceae</taxon>
        <taxon>Cytophaga</taxon>
    </lineage>
</organism>
<evidence type="ECO:0000256" key="5">
    <source>
        <dbReference type="SAM" id="Phobius"/>
    </source>
</evidence>
<keyword evidence="8" id="KW-1185">Reference proteome</keyword>
<protein>
    <recommendedName>
        <fullName evidence="6">VWFA domain-containing protein</fullName>
    </recommendedName>
</protein>
<keyword evidence="4 5" id="KW-0472">Membrane</keyword>
<feature type="transmembrane region" description="Helical" evidence="5">
    <location>
        <begin position="295"/>
        <end position="314"/>
    </location>
</feature>
<feature type="transmembrane region" description="Helical" evidence="5">
    <location>
        <begin position="6"/>
        <end position="27"/>
    </location>
</feature>
<evidence type="ECO:0000259" key="6">
    <source>
        <dbReference type="PROSITE" id="PS50234"/>
    </source>
</evidence>
<dbReference type="Proteomes" id="UP000001822">
    <property type="component" value="Chromosome"/>
</dbReference>
<dbReference type="PANTHER" id="PTHR22550:SF5">
    <property type="entry name" value="LEUCINE ZIPPER PROTEIN 4"/>
    <property type="match status" value="1"/>
</dbReference>
<evidence type="ECO:0000313" key="7">
    <source>
        <dbReference type="EMBL" id="ABG59174.1"/>
    </source>
</evidence>
<dbReference type="PANTHER" id="PTHR22550">
    <property type="entry name" value="SPORE GERMINATION PROTEIN"/>
    <property type="match status" value="1"/>
</dbReference>
<evidence type="ECO:0000256" key="2">
    <source>
        <dbReference type="ARBA" id="ARBA00022692"/>
    </source>
</evidence>
<dbReference type="OrthoDB" id="6206554at2"/>
<gene>
    <name evidence="7" type="ordered locus">CHU_1908</name>
</gene>
<reference evidence="7 8" key="1">
    <citation type="journal article" date="2007" name="Appl. Environ. Microbiol.">
        <title>Genome sequence of the cellulolytic gliding bacterium Cytophaga hutchinsonii.</title>
        <authorList>
            <person name="Xie G."/>
            <person name="Bruce D.C."/>
            <person name="Challacombe J.F."/>
            <person name="Chertkov O."/>
            <person name="Detter J.C."/>
            <person name="Gilna P."/>
            <person name="Han C.S."/>
            <person name="Lucas S."/>
            <person name="Misra M."/>
            <person name="Myers G.L."/>
            <person name="Richardson P."/>
            <person name="Tapia R."/>
            <person name="Thayer N."/>
            <person name="Thompson L.S."/>
            <person name="Brettin T.S."/>
            <person name="Henrissat B."/>
            <person name="Wilson D.B."/>
            <person name="McBride M.J."/>
        </authorList>
    </citation>
    <scope>NUCLEOTIDE SEQUENCE [LARGE SCALE GENOMIC DNA]</scope>
    <source>
        <strain evidence="8">ATCC 33406 / DSM 1761 / CIP 103989 / NBRC 15051 / NCIMB 9469 / D465</strain>
    </source>
</reference>
<dbReference type="SUPFAM" id="SSF53300">
    <property type="entry name" value="vWA-like"/>
    <property type="match status" value="1"/>
</dbReference>
<keyword evidence="1" id="KW-1003">Cell membrane</keyword>
<evidence type="ECO:0000256" key="3">
    <source>
        <dbReference type="ARBA" id="ARBA00022989"/>
    </source>
</evidence>
<dbReference type="EMBL" id="CP000383">
    <property type="protein sequence ID" value="ABG59174.1"/>
    <property type="molecule type" value="Genomic_DNA"/>
</dbReference>
<dbReference type="InterPro" id="IPR036465">
    <property type="entry name" value="vWFA_dom_sf"/>
</dbReference>
<dbReference type="Gene3D" id="3.40.50.410">
    <property type="entry name" value="von Willebrand factor, type A domain"/>
    <property type="match status" value="1"/>
</dbReference>
<dbReference type="KEGG" id="chu:CHU_1908"/>
<proteinExistence type="predicted"/>
<evidence type="ECO:0000313" key="8">
    <source>
        <dbReference type="Proteomes" id="UP000001822"/>
    </source>
</evidence>
<dbReference type="PROSITE" id="PS50234">
    <property type="entry name" value="VWFA"/>
    <property type="match status" value="1"/>
</dbReference>
<dbReference type="InterPro" id="IPR050768">
    <property type="entry name" value="UPF0353/GerABKA_families"/>
</dbReference>
<accession>A0A6N4SS37</accession>
<dbReference type="AlphaFoldDB" id="A0A6N4SS37"/>
<evidence type="ECO:0000256" key="4">
    <source>
        <dbReference type="ARBA" id="ARBA00023136"/>
    </source>
</evidence>
<dbReference type="InterPro" id="IPR002035">
    <property type="entry name" value="VWF_A"/>
</dbReference>
<feature type="transmembrane region" description="Helical" evidence="5">
    <location>
        <begin position="48"/>
        <end position="68"/>
    </location>
</feature>
<name>A0A6N4SS37_CYTH3</name>
<feature type="domain" description="VWFA" evidence="6">
    <location>
        <begin position="80"/>
        <end position="275"/>
    </location>
</feature>
<keyword evidence="2 5" id="KW-0812">Transmembrane</keyword>
<dbReference type="SMART" id="SM00327">
    <property type="entry name" value="VWA"/>
    <property type="match status" value="1"/>
</dbReference>
<dbReference type="Pfam" id="PF13519">
    <property type="entry name" value="VWA_2"/>
    <property type="match status" value="1"/>
</dbReference>
<dbReference type="RefSeq" id="WP_011585291.1">
    <property type="nucleotide sequence ID" value="NC_008255.1"/>
</dbReference>